<dbReference type="RefSeq" id="WP_042060212.1">
    <property type="nucleotide sequence ID" value="NZ_BAND01000083.1"/>
</dbReference>
<keyword evidence="2" id="KW-0238">DNA-binding</keyword>
<dbReference type="SMART" id="SM00344">
    <property type="entry name" value="HTH_ASNC"/>
    <property type="match status" value="1"/>
</dbReference>
<dbReference type="Pfam" id="PF13404">
    <property type="entry name" value="HTH_AsnC-type"/>
    <property type="match status" value="1"/>
</dbReference>
<protein>
    <submittedName>
        <fullName evidence="5">Transcriptional regulator AsnC</fullName>
    </submittedName>
</protein>
<dbReference type="InterPro" id="IPR036388">
    <property type="entry name" value="WH-like_DNA-bd_sf"/>
</dbReference>
<dbReference type="InterPro" id="IPR000485">
    <property type="entry name" value="AsnC-type_HTH_dom"/>
</dbReference>
<sequence>MTDDPLDRALLELLRRNARMPAAQLARRLGLSRTTLQGRIERLERQGAILGYTVVEPGRSDAVRALVMITLSPRRAAQVERDLRSVPGLRELHAVSGPSDLVAMLGAETPEALDRAIDAIGAVEGVERTHSAMILSTKVATRK</sequence>
<dbReference type="Gene3D" id="3.30.70.920">
    <property type="match status" value="1"/>
</dbReference>
<dbReference type="AlphaFoldDB" id="A0A023D6U3"/>
<evidence type="ECO:0000256" key="1">
    <source>
        <dbReference type="ARBA" id="ARBA00023015"/>
    </source>
</evidence>
<accession>A0A023D6U3</accession>
<dbReference type="EMBL" id="BAND01000083">
    <property type="protein sequence ID" value="GAJ29868.1"/>
    <property type="molecule type" value="Genomic_DNA"/>
</dbReference>
<keyword evidence="1" id="KW-0805">Transcription regulation</keyword>
<keyword evidence="3" id="KW-0804">Transcription</keyword>
<dbReference type="InterPro" id="IPR019887">
    <property type="entry name" value="Tscrpt_reg_AsnC/Lrp_C"/>
</dbReference>
<reference evidence="6" key="1">
    <citation type="journal article" date="2014" name="FEMS Microbiol. Lett.">
        <title>Draft Genomic DNA Sequence of the Facultatively Methylotrophic Bacterium Acidomonas methanolica type strain MB58.</title>
        <authorList>
            <person name="Higashiura N."/>
            <person name="Hadano H."/>
            <person name="Hirakawa H."/>
            <person name="Matsutani M."/>
            <person name="Takabe S."/>
            <person name="Matsushita K."/>
            <person name="Azuma Y."/>
        </authorList>
    </citation>
    <scope>NUCLEOTIDE SEQUENCE [LARGE SCALE GENOMIC DNA]</scope>
    <source>
        <strain evidence="6">MB58</strain>
    </source>
</reference>
<gene>
    <name evidence="5" type="ORF">Amme_083_043</name>
</gene>
<dbReference type="PANTHER" id="PTHR30154">
    <property type="entry name" value="LEUCINE-RESPONSIVE REGULATORY PROTEIN"/>
    <property type="match status" value="1"/>
</dbReference>
<reference evidence="5 6" key="2">
    <citation type="journal article" date="2014" name="FEMS Microbiol. Lett.">
        <title>Draft genomic DNA sequence of the facultatively methylotrophic bacterium Acidomonas methanolica type strain MB58.</title>
        <authorList>
            <person name="Higashiura N."/>
            <person name="Hadano H."/>
            <person name="Hirakawa H."/>
            <person name="Matsutani M."/>
            <person name="Takabe S."/>
            <person name="Matsushita K."/>
            <person name="Azuma Y."/>
        </authorList>
    </citation>
    <scope>NUCLEOTIDE SEQUENCE [LARGE SCALE GENOMIC DNA]</scope>
    <source>
        <strain evidence="5 6">MB58</strain>
    </source>
</reference>
<dbReference type="Pfam" id="PF01037">
    <property type="entry name" value="AsnC_trans_reg"/>
    <property type="match status" value="1"/>
</dbReference>
<dbReference type="SUPFAM" id="SSF46785">
    <property type="entry name" value="Winged helix' DNA-binding domain"/>
    <property type="match status" value="1"/>
</dbReference>
<dbReference type="PROSITE" id="PS00519">
    <property type="entry name" value="HTH_ASNC_1"/>
    <property type="match status" value="1"/>
</dbReference>
<dbReference type="GO" id="GO:0005829">
    <property type="term" value="C:cytosol"/>
    <property type="evidence" value="ECO:0007669"/>
    <property type="project" value="TreeGrafter"/>
</dbReference>
<dbReference type="PROSITE" id="PS50956">
    <property type="entry name" value="HTH_ASNC_2"/>
    <property type="match status" value="1"/>
</dbReference>
<dbReference type="GO" id="GO:0043200">
    <property type="term" value="P:response to amino acid"/>
    <property type="evidence" value="ECO:0007669"/>
    <property type="project" value="TreeGrafter"/>
</dbReference>
<dbReference type="PANTHER" id="PTHR30154:SF53">
    <property type="entry name" value="HTH-TYPE TRANSCRIPTIONAL REGULATOR LRPC"/>
    <property type="match status" value="1"/>
</dbReference>
<dbReference type="InterPro" id="IPR011008">
    <property type="entry name" value="Dimeric_a/b-barrel"/>
</dbReference>
<keyword evidence="6" id="KW-1185">Reference proteome</keyword>
<evidence type="ECO:0000313" key="5">
    <source>
        <dbReference type="EMBL" id="GAJ29868.1"/>
    </source>
</evidence>
<dbReference type="InterPro" id="IPR019888">
    <property type="entry name" value="Tscrpt_reg_AsnC-like"/>
</dbReference>
<feature type="domain" description="HTH asnC-type" evidence="4">
    <location>
        <begin position="1"/>
        <end position="55"/>
    </location>
</feature>
<dbReference type="InterPro" id="IPR019885">
    <property type="entry name" value="Tscrpt_reg_HTH_AsnC-type_CS"/>
</dbReference>
<evidence type="ECO:0000256" key="2">
    <source>
        <dbReference type="ARBA" id="ARBA00023125"/>
    </source>
</evidence>
<evidence type="ECO:0000256" key="3">
    <source>
        <dbReference type="ARBA" id="ARBA00023163"/>
    </source>
</evidence>
<dbReference type="InterPro" id="IPR036390">
    <property type="entry name" value="WH_DNA-bd_sf"/>
</dbReference>
<dbReference type="Proteomes" id="UP000019760">
    <property type="component" value="Unassembled WGS sequence"/>
</dbReference>
<organism evidence="5 6">
    <name type="scientific">Acidomonas methanolica NBRC 104435</name>
    <dbReference type="NCBI Taxonomy" id="1231351"/>
    <lineage>
        <taxon>Bacteria</taxon>
        <taxon>Pseudomonadati</taxon>
        <taxon>Pseudomonadota</taxon>
        <taxon>Alphaproteobacteria</taxon>
        <taxon>Acetobacterales</taxon>
        <taxon>Acetobacteraceae</taxon>
        <taxon>Acidomonas</taxon>
    </lineage>
</organism>
<evidence type="ECO:0000259" key="4">
    <source>
        <dbReference type="PROSITE" id="PS50956"/>
    </source>
</evidence>
<proteinExistence type="predicted"/>
<dbReference type="Gene3D" id="1.10.10.10">
    <property type="entry name" value="Winged helix-like DNA-binding domain superfamily/Winged helix DNA-binding domain"/>
    <property type="match status" value="1"/>
</dbReference>
<comment type="caution">
    <text evidence="5">The sequence shown here is derived from an EMBL/GenBank/DDBJ whole genome shotgun (WGS) entry which is preliminary data.</text>
</comment>
<dbReference type="OrthoDB" id="9809462at2"/>
<dbReference type="PRINTS" id="PR00033">
    <property type="entry name" value="HTHASNC"/>
</dbReference>
<evidence type="ECO:0000313" key="6">
    <source>
        <dbReference type="Proteomes" id="UP000019760"/>
    </source>
</evidence>
<name>A0A023D6U3_ACIMT</name>
<dbReference type="GO" id="GO:0043565">
    <property type="term" value="F:sequence-specific DNA binding"/>
    <property type="evidence" value="ECO:0007669"/>
    <property type="project" value="InterPro"/>
</dbReference>
<dbReference type="SUPFAM" id="SSF54909">
    <property type="entry name" value="Dimeric alpha+beta barrel"/>
    <property type="match status" value="1"/>
</dbReference>